<evidence type="ECO:0000313" key="3">
    <source>
        <dbReference type="Proteomes" id="UP001500729"/>
    </source>
</evidence>
<name>A0ABP3M671_SACER</name>
<gene>
    <name evidence="2" type="ORF">GCM10009533_10920</name>
</gene>
<proteinExistence type="predicted"/>
<keyword evidence="3" id="KW-1185">Reference proteome</keyword>
<dbReference type="EMBL" id="BAAAGS010000005">
    <property type="protein sequence ID" value="GAA0513836.1"/>
    <property type="molecule type" value="Genomic_DNA"/>
</dbReference>
<reference evidence="3" key="1">
    <citation type="journal article" date="2019" name="Int. J. Syst. Evol. Microbiol.">
        <title>The Global Catalogue of Microorganisms (GCM) 10K type strain sequencing project: providing services to taxonomists for standard genome sequencing and annotation.</title>
        <authorList>
            <consortium name="The Broad Institute Genomics Platform"/>
            <consortium name="The Broad Institute Genome Sequencing Center for Infectious Disease"/>
            <person name="Wu L."/>
            <person name="Ma J."/>
        </authorList>
    </citation>
    <scope>NUCLEOTIDE SEQUENCE [LARGE SCALE GENOMIC DNA]</scope>
    <source>
        <strain evidence="3">JCM 10303</strain>
    </source>
</reference>
<comment type="caution">
    <text evidence="2">The sequence shown here is derived from an EMBL/GenBank/DDBJ whole genome shotgun (WGS) entry which is preliminary data.</text>
</comment>
<accession>A0ABP3M671</accession>
<dbReference type="InterPro" id="IPR025333">
    <property type="entry name" value="DUF4239"/>
</dbReference>
<dbReference type="Proteomes" id="UP001500729">
    <property type="component" value="Unassembled WGS sequence"/>
</dbReference>
<feature type="transmembrane region" description="Helical" evidence="1">
    <location>
        <begin position="46"/>
        <end position="63"/>
    </location>
</feature>
<organism evidence="2 3">
    <name type="scientific">Saccharopolyspora erythraea</name>
    <name type="common">Streptomyces erythraeus</name>
    <dbReference type="NCBI Taxonomy" id="1836"/>
    <lineage>
        <taxon>Bacteria</taxon>
        <taxon>Bacillati</taxon>
        <taxon>Actinomycetota</taxon>
        <taxon>Actinomycetes</taxon>
        <taxon>Pseudonocardiales</taxon>
        <taxon>Pseudonocardiaceae</taxon>
        <taxon>Saccharopolyspora</taxon>
    </lineage>
</organism>
<evidence type="ECO:0000313" key="2">
    <source>
        <dbReference type="EMBL" id="GAA0513836.1"/>
    </source>
</evidence>
<dbReference type="Pfam" id="PF14023">
    <property type="entry name" value="Bestrophin-like"/>
    <property type="match status" value="1"/>
</dbReference>
<protein>
    <recommendedName>
        <fullName evidence="4">DUF4239 domain-containing protein</fullName>
    </recommendedName>
</protein>
<keyword evidence="1" id="KW-0472">Membrane</keyword>
<keyword evidence="1" id="KW-0812">Transmembrane</keyword>
<evidence type="ECO:0000256" key="1">
    <source>
        <dbReference type="SAM" id="Phobius"/>
    </source>
</evidence>
<feature type="transmembrane region" description="Helical" evidence="1">
    <location>
        <begin position="206"/>
        <end position="227"/>
    </location>
</feature>
<keyword evidence="1" id="KW-1133">Transmembrane helix</keyword>
<sequence length="259" mass="28004">MFLMLLVVVLPALLVAGLLVLGKRRKRAGPTRPDSDSDSLSFVGGVLNALFTVVLAFYIVFAWQDGDDIEKASTTEANALTDTYWQVSSAPEPAASTIRSLAARYATRVAEHEWAALDQGRTDPEVDAVLASMRAEVTDLPADTEQQKSAREQALQNIRVIDENHRERVEQATDDQVFNTVLLVASIIGALLMVTFPLLIGISPTAANIATMVLLTLTLGFTIFVSLQLMHPLHGPFGVEPGPFRTALESFEGTLLTGA</sequence>
<feature type="transmembrane region" description="Helical" evidence="1">
    <location>
        <begin position="177"/>
        <end position="200"/>
    </location>
</feature>
<evidence type="ECO:0008006" key="4">
    <source>
        <dbReference type="Google" id="ProtNLM"/>
    </source>
</evidence>